<evidence type="ECO:0000259" key="3">
    <source>
        <dbReference type="Pfam" id="PF13847"/>
    </source>
</evidence>
<keyword evidence="6" id="KW-0489">Methyltransferase</keyword>
<accession>A0A0R2FU63</accession>
<feature type="binding site" evidence="2">
    <location>
        <begin position="103"/>
        <end position="104"/>
    </location>
    <ligand>
        <name>S-adenosyl-L-methionine</name>
        <dbReference type="ChEBI" id="CHEBI:59789"/>
    </ligand>
</feature>
<dbReference type="Proteomes" id="UP000051645">
    <property type="component" value="Unassembled WGS sequence"/>
</dbReference>
<gene>
    <name evidence="5" type="ORF">IV38_GL001455</name>
    <name evidence="6" type="ORF">IV40_GL001242</name>
</gene>
<dbReference type="Pfam" id="PF13847">
    <property type="entry name" value="Methyltransf_31"/>
    <property type="match status" value="1"/>
</dbReference>
<dbReference type="InterPro" id="IPR029063">
    <property type="entry name" value="SAM-dependent_MTases_sf"/>
</dbReference>
<organism evidence="6 7">
    <name type="scientific">Lactobacillus selangorensis</name>
    <dbReference type="NCBI Taxonomy" id="81857"/>
    <lineage>
        <taxon>Bacteria</taxon>
        <taxon>Bacillati</taxon>
        <taxon>Bacillota</taxon>
        <taxon>Bacilli</taxon>
        <taxon>Lactobacillales</taxon>
        <taxon>Lactobacillaceae</taxon>
        <taxon>Lactobacillus</taxon>
    </lineage>
</organism>
<sequence length="290" mass="32662">MKKIIAAQQFLQNHLDLFECPLCHEPFVAVNELGIVCPQGHRFDLSRKGTLYFLKKHVKTEYDAQMLAHRRNIIQAGFFDPFLQAIAASLQPATNILDVGCGEGSTTSRLAQQVPAHYVGFDISKPGINLATQQPTNVFFCVADLANLPFNHDSFDTLLDIFSPSQYAEFDRVLKPGGQLLKIVPNLDYLHELRTRLYAGQAKENYQNNRVVDLFAQHVRIRQQQRIRYIFDLNATTFEDLLAMTPLTWQAAPDKLAALRADPLQQITIDVTLLRGEKPLSKGVNSSPSN</sequence>
<comment type="caution">
    <text evidence="6">The sequence shown here is derived from an EMBL/GenBank/DDBJ whole genome shotgun (WGS) entry which is preliminary data.</text>
</comment>
<feature type="binding site" evidence="1">
    <location>
        <position position="37"/>
    </location>
    <ligand>
        <name>Zn(2+)</name>
        <dbReference type="ChEBI" id="CHEBI:29105"/>
    </ligand>
</feature>
<keyword evidence="2" id="KW-0949">S-adenosyl-L-methionine</keyword>
<dbReference type="GO" id="GO:0046872">
    <property type="term" value="F:metal ion binding"/>
    <property type="evidence" value="ECO:0007669"/>
    <property type="project" value="UniProtKB-KW"/>
</dbReference>
<evidence type="ECO:0000313" key="7">
    <source>
        <dbReference type="Proteomes" id="UP000051645"/>
    </source>
</evidence>
<dbReference type="RefSeq" id="WP_057769411.1">
    <property type="nucleotide sequence ID" value="NZ_JQAT01000003.1"/>
</dbReference>
<name>A0A0R2FU63_9LACO</name>
<dbReference type="Gene3D" id="3.40.50.150">
    <property type="entry name" value="Vaccinia Virus protein VP39"/>
    <property type="match status" value="1"/>
</dbReference>
<evidence type="ECO:0000256" key="1">
    <source>
        <dbReference type="PIRSR" id="PIRSR018249-1"/>
    </source>
</evidence>
<feature type="binding site" evidence="1">
    <location>
        <position position="23"/>
    </location>
    <ligand>
        <name>Zn(2+)</name>
        <dbReference type="ChEBI" id="CHEBI:29105"/>
    </ligand>
</feature>
<evidence type="ECO:0000313" key="8">
    <source>
        <dbReference type="Proteomes" id="UP000051751"/>
    </source>
</evidence>
<dbReference type="PIRSF" id="PIRSF018249">
    <property type="entry name" value="MyrA_prd"/>
    <property type="match status" value="1"/>
</dbReference>
<keyword evidence="6" id="KW-0808">Transferase</keyword>
<evidence type="ECO:0000259" key="4">
    <source>
        <dbReference type="Pfam" id="PF21302"/>
    </source>
</evidence>
<dbReference type="InterPro" id="IPR025714">
    <property type="entry name" value="Methyltranfer_dom"/>
</dbReference>
<dbReference type="CDD" id="cd02440">
    <property type="entry name" value="AdoMet_MTases"/>
    <property type="match status" value="1"/>
</dbReference>
<dbReference type="Pfam" id="PF21302">
    <property type="entry name" value="Zn_ribbon_RlmA"/>
    <property type="match status" value="1"/>
</dbReference>
<dbReference type="GO" id="GO:0008168">
    <property type="term" value="F:methyltransferase activity"/>
    <property type="evidence" value="ECO:0007669"/>
    <property type="project" value="UniProtKB-KW"/>
</dbReference>
<dbReference type="EMBL" id="JQAT01000003">
    <property type="protein sequence ID" value="KRN28454.1"/>
    <property type="molecule type" value="Genomic_DNA"/>
</dbReference>
<dbReference type="GO" id="GO:0032259">
    <property type="term" value="P:methylation"/>
    <property type="evidence" value="ECO:0007669"/>
    <property type="project" value="UniProtKB-KW"/>
</dbReference>
<evidence type="ECO:0000256" key="2">
    <source>
        <dbReference type="PIRSR" id="PIRSR018249-2"/>
    </source>
</evidence>
<evidence type="ECO:0000313" key="6">
    <source>
        <dbReference type="EMBL" id="KRN31955.1"/>
    </source>
</evidence>
<feature type="binding site" evidence="1">
    <location>
        <position position="20"/>
    </location>
    <ligand>
        <name>Zn(2+)</name>
        <dbReference type="ChEBI" id="CHEBI:29105"/>
    </ligand>
</feature>
<proteinExistence type="predicted"/>
<evidence type="ECO:0000313" key="5">
    <source>
        <dbReference type="EMBL" id="KRN28454.1"/>
    </source>
</evidence>
<feature type="binding site" evidence="1">
    <location>
        <position position="41"/>
    </location>
    <ligand>
        <name>Zn(2+)</name>
        <dbReference type="ChEBI" id="CHEBI:29105"/>
    </ligand>
</feature>
<feature type="domain" description="23S rRNA (guanine(745)-N(1))-methyltransferase N-terminal" evidence="4">
    <location>
        <begin position="18"/>
        <end position="51"/>
    </location>
</feature>
<dbReference type="SUPFAM" id="SSF53335">
    <property type="entry name" value="S-adenosyl-L-methionine-dependent methyltransferases"/>
    <property type="match status" value="1"/>
</dbReference>
<feature type="binding site" evidence="2">
    <location>
        <position position="189"/>
    </location>
    <ligand>
        <name>S-adenosyl-L-methionine</name>
        <dbReference type="ChEBI" id="CHEBI:59789"/>
    </ligand>
</feature>
<dbReference type="AlphaFoldDB" id="A0A0R2FU63"/>
<dbReference type="STRING" id="81857.IV38_GL001455"/>
<dbReference type="PATRIC" id="fig|81857.3.peg.1464"/>
<keyword evidence="1" id="KW-0862">Zinc</keyword>
<keyword evidence="1" id="KW-0479">Metal-binding</keyword>
<protein>
    <submittedName>
        <fullName evidence="6">Methyltransferase family protein</fullName>
    </submittedName>
</protein>
<dbReference type="EMBL" id="JQAZ01000003">
    <property type="protein sequence ID" value="KRN31955.1"/>
    <property type="molecule type" value="Genomic_DNA"/>
</dbReference>
<feature type="domain" description="Methyltransferase" evidence="3">
    <location>
        <begin position="92"/>
        <end position="232"/>
    </location>
</feature>
<keyword evidence="7" id="KW-1185">Reference proteome</keyword>
<dbReference type="PANTHER" id="PTHR43591">
    <property type="entry name" value="METHYLTRANSFERASE"/>
    <property type="match status" value="1"/>
</dbReference>
<dbReference type="Proteomes" id="UP000051751">
    <property type="component" value="Unassembled WGS sequence"/>
</dbReference>
<dbReference type="InterPro" id="IPR048647">
    <property type="entry name" value="RlmA_N"/>
</dbReference>
<feature type="binding site" evidence="2">
    <location>
        <position position="79"/>
    </location>
    <ligand>
        <name>S-adenosyl-L-methionine</name>
        <dbReference type="ChEBI" id="CHEBI:59789"/>
    </ligand>
</feature>
<reference evidence="7 8" key="1">
    <citation type="journal article" date="2015" name="Genome Announc.">
        <title>Expanding the biotechnology potential of lactobacilli through comparative genomics of 213 strains and associated genera.</title>
        <authorList>
            <person name="Sun Z."/>
            <person name="Harris H.M."/>
            <person name="McCann A."/>
            <person name="Guo C."/>
            <person name="Argimon S."/>
            <person name="Zhang W."/>
            <person name="Yang X."/>
            <person name="Jeffery I.B."/>
            <person name="Cooney J.C."/>
            <person name="Kagawa T.F."/>
            <person name="Liu W."/>
            <person name="Song Y."/>
            <person name="Salvetti E."/>
            <person name="Wrobel A."/>
            <person name="Rasinkangas P."/>
            <person name="Parkhill J."/>
            <person name="Rea M.C."/>
            <person name="O'Sullivan O."/>
            <person name="Ritari J."/>
            <person name="Douillard F.P."/>
            <person name="Paul Ross R."/>
            <person name="Yang R."/>
            <person name="Briner A.E."/>
            <person name="Felis G.E."/>
            <person name="de Vos W.M."/>
            <person name="Barrangou R."/>
            <person name="Klaenhammer T.R."/>
            <person name="Caufield P.W."/>
            <person name="Cui Y."/>
            <person name="Zhang H."/>
            <person name="O'Toole P.W."/>
        </authorList>
    </citation>
    <scope>NUCLEOTIDE SEQUENCE [LARGE SCALE GENOMIC DNA]</scope>
    <source>
        <strain evidence="5 8">ATCC BAA-66</strain>
        <strain evidence="6 7">DSM 13344</strain>
    </source>
</reference>
<dbReference type="InterPro" id="IPR016718">
    <property type="entry name" value="rRNA_m1G-MeTrfase_A_prd"/>
</dbReference>